<feature type="domain" description="Band 7" evidence="4">
    <location>
        <begin position="235"/>
        <end position="448"/>
    </location>
</feature>
<comment type="subcellular location">
    <subcellularLocation>
        <location evidence="1">Membrane</location>
        <topology evidence="1">Single-pass membrane protein</topology>
    </subcellularLocation>
</comment>
<dbReference type="Pfam" id="PF01145">
    <property type="entry name" value="Band_7"/>
    <property type="match status" value="1"/>
</dbReference>
<dbReference type="EMBL" id="CP063849">
    <property type="protein sequence ID" value="QOY87696.1"/>
    <property type="molecule type" value="Genomic_DNA"/>
</dbReference>
<accession>A0A7S7SKR3</accession>
<keyword evidence="6" id="KW-1185">Reference proteome</keyword>
<name>A0A7S7SKR3_PALFE</name>
<gene>
    <name evidence="5" type="ORF">IRI77_33935</name>
</gene>
<dbReference type="GO" id="GO:0016020">
    <property type="term" value="C:membrane"/>
    <property type="evidence" value="ECO:0007669"/>
    <property type="project" value="UniProtKB-SubCell"/>
</dbReference>
<evidence type="ECO:0000313" key="5">
    <source>
        <dbReference type="EMBL" id="QOY87696.1"/>
    </source>
</evidence>
<proteinExistence type="predicted"/>
<keyword evidence="3" id="KW-0812">Transmembrane</keyword>
<evidence type="ECO:0000259" key="4">
    <source>
        <dbReference type="Pfam" id="PF01145"/>
    </source>
</evidence>
<feature type="transmembrane region" description="Helical" evidence="3">
    <location>
        <begin position="7"/>
        <end position="30"/>
    </location>
</feature>
<feature type="coiled-coil region" evidence="2">
    <location>
        <begin position="444"/>
        <end position="480"/>
    </location>
</feature>
<evidence type="ECO:0000256" key="2">
    <source>
        <dbReference type="SAM" id="Coils"/>
    </source>
</evidence>
<keyword evidence="3" id="KW-0472">Membrane</keyword>
<dbReference type="InterPro" id="IPR036013">
    <property type="entry name" value="Band_7/SPFH_dom_sf"/>
</dbReference>
<dbReference type="RefSeq" id="WP_194449363.1">
    <property type="nucleotide sequence ID" value="NZ_CP063849.1"/>
</dbReference>
<dbReference type="Proteomes" id="UP000593892">
    <property type="component" value="Chromosome"/>
</dbReference>
<dbReference type="InterPro" id="IPR001107">
    <property type="entry name" value="Band_7"/>
</dbReference>
<evidence type="ECO:0000313" key="6">
    <source>
        <dbReference type="Proteomes" id="UP000593892"/>
    </source>
</evidence>
<keyword evidence="2" id="KW-0175">Coiled coil</keyword>
<evidence type="ECO:0000256" key="3">
    <source>
        <dbReference type="SAM" id="Phobius"/>
    </source>
</evidence>
<dbReference type="KEGG" id="pfer:IRI77_33935"/>
<reference evidence="5 6" key="1">
    <citation type="submission" date="2020-10" db="EMBL/GenBank/DDBJ databases">
        <title>Complete genome sequence of Paludibaculum fermentans P105T, a facultatively anaerobic acidobacterium capable of dissimilatory Fe(III) reduction.</title>
        <authorList>
            <person name="Dedysh S.N."/>
            <person name="Beletsky A.V."/>
            <person name="Kulichevskaya I.S."/>
            <person name="Mardanov A.V."/>
            <person name="Ravin N.V."/>
        </authorList>
    </citation>
    <scope>NUCLEOTIDE SEQUENCE [LARGE SCALE GENOMIC DNA]</scope>
    <source>
        <strain evidence="5 6">P105</strain>
    </source>
</reference>
<dbReference type="SUPFAM" id="SSF117892">
    <property type="entry name" value="Band 7/SPFH domain"/>
    <property type="match status" value="1"/>
</dbReference>
<evidence type="ECO:0000256" key="1">
    <source>
        <dbReference type="ARBA" id="ARBA00004167"/>
    </source>
</evidence>
<keyword evidence="3" id="KW-1133">Transmembrane helix</keyword>
<organism evidence="5 6">
    <name type="scientific">Paludibaculum fermentans</name>
    <dbReference type="NCBI Taxonomy" id="1473598"/>
    <lineage>
        <taxon>Bacteria</taxon>
        <taxon>Pseudomonadati</taxon>
        <taxon>Acidobacteriota</taxon>
        <taxon>Terriglobia</taxon>
        <taxon>Bryobacterales</taxon>
        <taxon>Bryobacteraceae</taxon>
        <taxon>Paludibaculum</taxon>
    </lineage>
</organism>
<dbReference type="AlphaFoldDB" id="A0A7S7SKR3"/>
<protein>
    <submittedName>
        <fullName evidence="5">Flotillin family protein</fullName>
    </submittedName>
</protein>
<sequence>MSAYVPYLLAALIIVSVVVLSKFLLGWVLIREDQVGHIVKKFGSKDLPQGRIVALEGEAGYQARTLAPGLHFWYWPWMYRIDKRPILTIESGKIGMVLAKDGHLLPMDRILARKVSCDNFQDAEAFLRNGGQKGKQAAVLTAGMYRINLVLFDVFKSDLTNIPPDKVAIVTVMDGAPMPKGQMAAPIVEGHANFQDPDAFIQAGGHRGLQEQIIMAGQFNLNPWFVDVKLADLFEVPIGYVGVVVSFVGSDEKDISGESFTHGNIVPRGGKGVWSEPLYPGKHPLNMECLRIELVPTTNIVLNWANARSEAHKLDEKLSTITVRSRDGFTFNLDVSQIINIGATKAPWVISRVGSVRNLVNQVLEPLVGNYFRNSAQNYTVLDFLSARSDRQKEAREHISRAISEYDVQSVDSLIGDITPPPSLMEPLIARKIAEEQKKTYDAERLAQETRKTLEAEKALAEKQRELVNEEQNILIAQRKAQANIRQAEGDSTAMSTRANGEAEAIRRRGTAEAEILAIKGSNEATAIQAVGLARAEAARKGVEAMGEYYGLLQIFTALADKGVRLTPDVLVGGGGANATASEALVALLASQLAKKG</sequence>